<dbReference type="NCBIfam" id="TIGR02995">
    <property type="entry name" value="ectoine_ehuB"/>
    <property type="match status" value="1"/>
</dbReference>
<dbReference type="RefSeq" id="WP_169558877.1">
    <property type="nucleotide sequence ID" value="NZ_BSNF01000001.1"/>
</dbReference>
<reference evidence="4" key="1">
    <citation type="journal article" date="2014" name="Int. J. Syst. Evol. Microbiol.">
        <title>Complete genome of a new Firmicutes species belonging to the dominant human colonic microbiota ('Ruminococcus bicirculans') reveals two chromosomes and a selective capacity to utilize plant glucans.</title>
        <authorList>
            <consortium name="NISC Comparative Sequencing Program"/>
            <person name="Wegmann U."/>
            <person name="Louis P."/>
            <person name="Goesmann A."/>
            <person name="Henrissat B."/>
            <person name="Duncan S.H."/>
            <person name="Flint H.J."/>
        </authorList>
    </citation>
    <scope>NUCLEOTIDE SEQUENCE</scope>
    <source>
        <strain evidence="4">NBRC 103408</strain>
    </source>
</reference>
<keyword evidence="5" id="KW-1185">Reference proteome</keyword>
<organism evidence="4 5">
    <name type="scientific">Sneathiella chinensis</name>
    <dbReference type="NCBI Taxonomy" id="349750"/>
    <lineage>
        <taxon>Bacteria</taxon>
        <taxon>Pseudomonadati</taxon>
        <taxon>Pseudomonadota</taxon>
        <taxon>Alphaproteobacteria</taxon>
        <taxon>Sneathiellales</taxon>
        <taxon>Sneathiellaceae</taxon>
        <taxon>Sneathiella</taxon>
    </lineage>
</organism>
<feature type="signal peptide" evidence="2">
    <location>
        <begin position="1"/>
        <end position="30"/>
    </location>
</feature>
<dbReference type="Gene3D" id="3.40.190.10">
    <property type="entry name" value="Periplasmic binding protein-like II"/>
    <property type="match status" value="2"/>
</dbReference>
<dbReference type="InterPro" id="IPR014337">
    <property type="entry name" value="Ectoine_EhuB"/>
</dbReference>
<dbReference type="SUPFAM" id="SSF53850">
    <property type="entry name" value="Periplasmic binding protein-like II"/>
    <property type="match status" value="1"/>
</dbReference>
<comment type="caution">
    <text evidence="4">The sequence shown here is derived from an EMBL/GenBank/DDBJ whole genome shotgun (WGS) entry which is preliminary data.</text>
</comment>
<evidence type="ECO:0000313" key="5">
    <source>
        <dbReference type="Proteomes" id="UP001161409"/>
    </source>
</evidence>
<name>A0ABQ5TYF9_9PROT</name>
<accession>A0ABQ5TYF9</accession>
<evidence type="ECO:0000256" key="2">
    <source>
        <dbReference type="SAM" id="SignalP"/>
    </source>
</evidence>
<dbReference type="InterPro" id="IPR001638">
    <property type="entry name" value="Solute-binding_3/MltF_N"/>
</dbReference>
<dbReference type="Proteomes" id="UP001161409">
    <property type="component" value="Unassembled WGS sequence"/>
</dbReference>
<dbReference type="Pfam" id="PF00497">
    <property type="entry name" value="SBP_bac_3"/>
    <property type="match status" value="1"/>
</dbReference>
<dbReference type="PANTHER" id="PTHR35936">
    <property type="entry name" value="MEMBRANE-BOUND LYTIC MUREIN TRANSGLYCOSYLASE F"/>
    <property type="match status" value="1"/>
</dbReference>
<dbReference type="CDD" id="cd01002">
    <property type="entry name" value="PBP2_Ehub_like"/>
    <property type="match status" value="1"/>
</dbReference>
<dbReference type="PROSITE" id="PS51318">
    <property type="entry name" value="TAT"/>
    <property type="match status" value="1"/>
</dbReference>
<dbReference type="PANTHER" id="PTHR35936:SF17">
    <property type="entry name" value="ARGININE-BINDING EXTRACELLULAR PROTEIN ARTP"/>
    <property type="match status" value="1"/>
</dbReference>
<keyword evidence="1 2" id="KW-0732">Signal</keyword>
<dbReference type="EMBL" id="BSNF01000001">
    <property type="protein sequence ID" value="GLQ04830.1"/>
    <property type="molecule type" value="Genomic_DNA"/>
</dbReference>
<protein>
    <submittedName>
        <fullName evidence="4">Ectoine/hydroxyectoine ABC transporter substrate-binding protein EhuB</fullName>
    </submittedName>
</protein>
<gene>
    <name evidence="4" type="ORF">GCM10007924_00510</name>
</gene>
<feature type="domain" description="Solute-binding protein family 3/N-terminal" evidence="3">
    <location>
        <begin position="42"/>
        <end position="272"/>
    </location>
</feature>
<reference evidence="4" key="2">
    <citation type="submission" date="2023-01" db="EMBL/GenBank/DDBJ databases">
        <title>Draft genome sequence of Sneathiella chinensis strain NBRC 103408.</title>
        <authorList>
            <person name="Sun Q."/>
            <person name="Mori K."/>
        </authorList>
    </citation>
    <scope>NUCLEOTIDE SEQUENCE</scope>
    <source>
        <strain evidence="4">NBRC 103408</strain>
    </source>
</reference>
<evidence type="ECO:0000259" key="3">
    <source>
        <dbReference type="SMART" id="SM00062"/>
    </source>
</evidence>
<sequence length="287" mass="30489">MKKFTEFSRRAVMGLAAAAAVLSATSVAMAETTLEKIKKQGYIRVGFANEAPYSFATASGKLAGESPTVFTHVMKQLGVNEVDGVLTEWGSLIPGLKAGRFDAIVASMYVTPKRCAQIIFANPTYGIGEAFVVKNGNPDGINTYADAVGKDKKIAFIAGTAEVEHAKMAGMSMEQRVIVPDFASAVAAVKAGRASAAALTSLTAKDLASKDDGIERAAPFTFTHEGKKYKGEGSFGFRKEDTSLRDAVNAELKKFLGTPEHIAMIKEYGFDESNLPEKTAAQHCAGE</sequence>
<evidence type="ECO:0000313" key="4">
    <source>
        <dbReference type="EMBL" id="GLQ04830.1"/>
    </source>
</evidence>
<feature type="chain" id="PRO_5045551347" evidence="2">
    <location>
        <begin position="31"/>
        <end position="287"/>
    </location>
</feature>
<evidence type="ECO:0000256" key="1">
    <source>
        <dbReference type="ARBA" id="ARBA00022729"/>
    </source>
</evidence>
<dbReference type="InterPro" id="IPR006311">
    <property type="entry name" value="TAT_signal"/>
</dbReference>
<proteinExistence type="predicted"/>
<dbReference type="SMART" id="SM00062">
    <property type="entry name" value="PBPb"/>
    <property type="match status" value="1"/>
</dbReference>